<dbReference type="RefSeq" id="WP_114448192.1">
    <property type="nucleotide sequence ID" value="NZ_QPHM01000001.1"/>
</dbReference>
<comment type="caution">
    <text evidence="2">The sequence shown here is derived from an EMBL/GenBank/DDBJ whole genome shotgun (WGS) entry which is preliminary data.</text>
</comment>
<protein>
    <submittedName>
        <fullName evidence="2">Methyltransferase domain-containing protein</fullName>
    </submittedName>
</protein>
<dbReference type="GO" id="GO:0032259">
    <property type="term" value="P:methylation"/>
    <property type="evidence" value="ECO:0007669"/>
    <property type="project" value="UniProtKB-KW"/>
</dbReference>
<dbReference type="PANTHER" id="PTHR43591:SF24">
    <property type="entry name" value="2-METHOXY-6-POLYPRENYL-1,4-BENZOQUINOL METHYLASE, MITOCHONDRIAL"/>
    <property type="match status" value="1"/>
</dbReference>
<evidence type="ECO:0000313" key="2">
    <source>
        <dbReference type="EMBL" id="RCU46638.1"/>
    </source>
</evidence>
<evidence type="ECO:0000259" key="1">
    <source>
        <dbReference type="Pfam" id="PF08241"/>
    </source>
</evidence>
<dbReference type="OrthoDB" id="142890at2157"/>
<dbReference type="SUPFAM" id="SSF53335">
    <property type="entry name" value="S-adenosyl-L-methionine-dependent methyltransferases"/>
    <property type="match status" value="1"/>
</dbReference>
<proteinExistence type="predicted"/>
<dbReference type="AlphaFoldDB" id="A0A368N7S8"/>
<gene>
    <name evidence="2" type="ORF">DU504_04540</name>
</gene>
<reference evidence="2 3" key="1">
    <citation type="submission" date="2018-07" db="EMBL/GenBank/DDBJ databases">
        <title>Genome sequences of Haloplanus salinus JCM 18368T.</title>
        <authorList>
            <person name="Kim Y.B."/>
            <person name="Roh S.W."/>
        </authorList>
    </citation>
    <scope>NUCLEOTIDE SEQUENCE [LARGE SCALE GENOMIC DNA]</scope>
    <source>
        <strain evidence="2 3">JCM 18368</strain>
    </source>
</reference>
<dbReference type="InterPro" id="IPR029063">
    <property type="entry name" value="SAM-dependent_MTases_sf"/>
</dbReference>
<dbReference type="Pfam" id="PF08241">
    <property type="entry name" value="Methyltransf_11"/>
    <property type="match status" value="1"/>
</dbReference>
<keyword evidence="2" id="KW-0808">Transferase</keyword>
<dbReference type="CDD" id="cd02440">
    <property type="entry name" value="AdoMet_MTases"/>
    <property type="match status" value="1"/>
</dbReference>
<feature type="domain" description="Methyltransferase type 11" evidence="1">
    <location>
        <begin position="35"/>
        <end position="119"/>
    </location>
</feature>
<name>A0A368N7S8_9EURY</name>
<dbReference type="Proteomes" id="UP000252189">
    <property type="component" value="Unassembled WGS sequence"/>
</dbReference>
<sequence length="272" mass="29676">MRNFSADYLRRTRAGLWASRDALTALELPSREGILDVGCGTGELTRVLAEEAGDDCTVVGVDADPSLLRVAREETGLPVVVGDALRLPVRDGSFDLVACQALLVNLPDPTAALREFRRVAGEAVAAVEPDNGDVAVESTVDSEVALERRVREAYLDGVETNVAMGDRVREAFEAAGLVDVTTRRHYHRKVIEPPYDEADLADATRKATGAGLADHETELRRAVGDEYDDLRAAWREMGREVVAAMRAETYRRAEVVPFDVTVGRVPAGREFK</sequence>
<dbReference type="PANTHER" id="PTHR43591">
    <property type="entry name" value="METHYLTRANSFERASE"/>
    <property type="match status" value="1"/>
</dbReference>
<keyword evidence="3" id="KW-1185">Reference proteome</keyword>
<dbReference type="EMBL" id="QPHM01000001">
    <property type="protein sequence ID" value="RCU46638.1"/>
    <property type="molecule type" value="Genomic_DNA"/>
</dbReference>
<keyword evidence="2" id="KW-0489">Methyltransferase</keyword>
<organism evidence="2 3">
    <name type="scientific">Haloplanus salinus</name>
    <dbReference type="NCBI Taxonomy" id="1126245"/>
    <lineage>
        <taxon>Archaea</taxon>
        <taxon>Methanobacteriati</taxon>
        <taxon>Methanobacteriota</taxon>
        <taxon>Stenosarchaea group</taxon>
        <taxon>Halobacteria</taxon>
        <taxon>Halobacteriales</taxon>
        <taxon>Haloferacaceae</taxon>
        <taxon>Haloplanus</taxon>
    </lineage>
</organism>
<accession>A0A368N7S8</accession>
<dbReference type="Gene3D" id="3.40.50.150">
    <property type="entry name" value="Vaccinia Virus protein VP39"/>
    <property type="match status" value="1"/>
</dbReference>
<evidence type="ECO:0000313" key="3">
    <source>
        <dbReference type="Proteomes" id="UP000252189"/>
    </source>
</evidence>
<dbReference type="GO" id="GO:0008757">
    <property type="term" value="F:S-adenosylmethionine-dependent methyltransferase activity"/>
    <property type="evidence" value="ECO:0007669"/>
    <property type="project" value="InterPro"/>
</dbReference>
<dbReference type="InterPro" id="IPR013216">
    <property type="entry name" value="Methyltransf_11"/>
</dbReference>